<dbReference type="PROSITE" id="PS50110">
    <property type="entry name" value="RESPONSE_REGULATORY"/>
    <property type="match status" value="1"/>
</dbReference>
<dbReference type="Pfam" id="PF00196">
    <property type="entry name" value="GerE"/>
    <property type="match status" value="1"/>
</dbReference>
<keyword evidence="1 3" id="KW-0597">Phosphoprotein</keyword>
<evidence type="ECO:0000259" key="5">
    <source>
        <dbReference type="PROSITE" id="PS50043"/>
    </source>
</evidence>
<organism evidence="7 8">
    <name type="scientific">Streptomyces xinghaiensis</name>
    <dbReference type="NCBI Taxonomy" id="1038928"/>
    <lineage>
        <taxon>Bacteria</taxon>
        <taxon>Bacillati</taxon>
        <taxon>Actinomycetota</taxon>
        <taxon>Actinomycetes</taxon>
        <taxon>Kitasatosporales</taxon>
        <taxon>Streptomycetaceae</taxon>
        <taxon>Streptomyces</taxon>
    </lineage>
</organism>
<proteinExistence type="predicted"/>
<dbReference type="CDD" id="cd06170">
    <property type="entry name" value="LuxR_C_like"/>
    <property type="match status" value="1"/>
</dbReference>
<dbReference type="InterPro" id="IPR058245">
    <property type="entry name" value="NreC/VraR/RcsB-like_REC"/>
</dbReference>
<dbReference type="Proteomes" id="UP000028058">
    <property type="component" value="Unassembled WGS sequence"/>
</dbReference>
<evidence type="ECO:0000256" key="1">
    <source>
        <dbReference type="ARBA" id="ARBA00022553"/>
    </source>
</evidence>
<dbReference type="GO" id="GO:0006355">
    <property type="term" value="P:regulation of DNA-templated transcription"/>
    <property type="evidence" value="ECO:0007669"/>
    <property type="project" value="InterPro"/>
</dbReference>
<feature type="domain" description="Response regulatory" evidence="6">
    <location>
        <begin position="21"/>
        <end position="134"/>
    </location>
</feature>
<evidence type="ECO:0000256" key="4">
    <source>
        <dbReference type="SAM" id="MobiDB-lite"/>
    </source>
</evidence>
<dbReference type="CDD" id="cd17535">
    <property type="entry name" value="REC_NarL-like"/>
    <property type="match status" value="1"/>
</dbReference>
<dbReference type="AlphaFoldDB" id="A0A3R7FAK5"/>
<dbReference type="GO" id="GO:0003677">
    <property type="term" value="F:DNA binding"/>
    <property type="evidence" value="ECO:0007669"/>
    <property type="project" value="UniProtKB-KW"/>
</dbReference>
<dbReference type="RefSeq" id="WP_043465319.1">
    <property type="nucleotide sequence ID" value="NZ_CP134822.1"/>
</dbReference>
<evidence type="ECO:0000259" key="6">
    <source>
        <dbReference type="PROSITE" id="PS50110"/>
    </source>
</evidence>
<dbReference type="PROSITE" id="PS00622">
    <property type="entry name" value="HTH_LUXR_1"/>
    <property type="match status" value="1"/>
</dbReference>
<dbReference type="InterPro" id="IPR001789">
    <property type="entry name" value="Sig_transdc_resp-reg_receiver"/>
</dbReference>
<dbReference type="InterPro" id="IPR011006">
    <property type="entry name" value="CheY-like_superfamily"/>
</dbReference>
<dbReference type="InterPro" id="IPR016032">
    <property type="entry name" value="Sig_transdc_resp-reg_C-effctor"/>
</dbReference>
<dbReference type="Gene3D" id="1.10.10.10">
    <property type="entry name" value="Winged helix-like DNA-binding domain superfamily/Winged helix DNA-binding domain"/>
    <property type="match status" value="1"/>
</dbReference>
<dbReference type="EMBL" id="JNAD02000009">
    <property type="protein sequence ID" value="RKM93961.1"/>
    <property type="molecule type" value="Genomic_DNA"/>
</dbReference>
<keyword evidence="2 7" id="KW-0238">DNA-binding</keyword>
<dbReference type="GO" id="GO:0000160">
    <property type="term" value="P:phosphorelay signal transduction system"/>
    <property type="evidence" value="ECO:0007669"/>
    <property type="project" value="InterPro"/>
</dbReference>
<dbReference type="Gene3D" id="3.40.50.2300">
    <property type="match status" value="1"/>
</dbReference>
<reference evidence="7 8" key="1">
    <citation type="journal article" date="2014" name="Genome Announc.">
        <title>Draft Genome Sequence of Streptomyces fradiae ATCC 19609, a Strain Highly Sensitive to Antibiotics.</title>
        <authorList>
            <person name="Bekker O.B."/>
            <person name="Klimina K.M."/>
            <person name="Vatlin A.A."/>
            <person name="Zakharevich N.V."/>
            <person name="Kasianov A.S."/>
            <person name="Danilenko V.N."/>
        </authorList>
    </citation>
    <scope>NUCLEOTIDE SEQUENCE [LARGE SCALE GENOMIC DNA]</scope>
    <source>
        <strain evidence="7 8">ATCC 19609</strain>
    </source>
</reference>
<dbReference type="SUPFAM" id="SSF52172">
    <property type="entry name" value="CheY-like"/>
    <property type="match status" value="1"/>
</dbReference>
<dbReference type="SUPFAM" id="SSF46894">
    <property type="entry name" value="C-terminal effector domain of the bipartite response regulators"/>
    <property type="match status" value="1"/>
</dbReference>
<feature type="compositionally biased region" description="Basic and acidic residues" evidence="4">
    <location>
        <begin position="155"/>
        <end position="164"/>
    </location>
</feature>
<evidence type="ECO:0000256" key="3">
    <source>
        <dbReference type="PROSITE-ProRule" id="PRU00169"/>
    </source>
</evidence>
<feature type="region of interest" description="Disordered" evidence="4">
    <location>
        <begin position="155"/>
        <end position="263"/>
    </location>
</feature>
<gene>
    <name evidence="7" type="ORF">SFRA_019265</name>
</gene>
<dbReference type="OrthoDB" id="4172435at2"/>
<dbReference type="SMART" id="SM00448">
    <property type="entry name" value="REC"/>
    <property type="match status" value="1"/>
</dbReference>
<sequence>MPEDPPAANSPVPDRPAALLRVVVADDNPVVRAGLAALLDGRDDIRVVAQAADGDEALRAAREHRPDVVLLDVRMPGADGIDALPHLVPVAPVLMLTYSRESETVRECLRMGAGGYLVHGEFTADGLVAAVRDIRAGHSPMTTTAVNALVAHLRREPAPDRRGPVPDPAPGSRSGRSRRTAAGRLRAQDRAAASRNRMDPSIGKHKTDASAHLNPSTFHPYSLQGRSGALTEPAERQQTSSQAQLFMGQSLVGRPQRRGPRDEFGLSHREAEVMDLIASGLSNRDIAAACFISEKTVKNHINRIFAKLSSTSRSEAILTWLGRGRRERGAAGGGHG</sequence>
<dbReference type="PANTHER" id="PTHR43214">
    <property type="entry name" value="TWO-COMPONENT RESPONSE REGULATOR"/>
    <property type="match status" value="1"/>
</dbReference>
<dbReference type="PRINTS" id="PR00038">
    <property type="entry name" value="HTHLUXR"/>
</dbReference>
<name>A0A3R7FAK5_9ACTN</name>
<evidence type="ECO:0000256" key="2">
    <source>
        <dbReference type="ARBA" id="ARBA00023125"/>
    </source>
</evidence>
<dbReference type="SMART" id="SM00421">
    <property type="entry name" value="HTH_LUXR"/>
    <property type="match status" value="1"/>
</dbReference>
<dbReference type="PANTHER" id="PTHR43214:SF43">
    <property type="entry name" value="TWO-COMPONENT RESPONSE REGULATOR"/>
    <property type="match status" value="1"/>
</dbReference>
<feature type="modified residue" description="4-aspartylphosphate" evidence="3">
    <location>
        <position position="72"/>
    </location>
</feature>
<dbReference type="InterPro" id="IPR039420">
    <property type="entry name" value="WalR-like"/>
</dbReference>
<keyword evidence="8" id="KW-1185">Reference proteome</keyword>
<dbReference type="PROSITE" id="PS50043">
    <property type="entry name" value="HTH_LUXR_2"/>
    <property type="match status" value="1"/>
</dbReference>
<evidence type="ECO:0000313" key="7">
    <source>
        <dbReference type="EMBL" id="RKM93961.1"/>
    </source>
</evidence>
<dbReference type="InterPro" id="IPR036388">
    <property type="entry name" value="WH-like_DNA-bd_sf"/>
</dbReference>
<dbReference type="Pfam" id="PF00072">
    <property type="entry name" value="Response_reg"/>
    <property type="match status" value="1"/>
</dbReference>
<protein>
    <submittedName>
        <fullName evidence="7">DNA-binding response regulator</fullName>
    </submittedName>
</protein>
<evidence type="ECO:0000313" key="8">
    <source>
        <dbReference type="Proteomes" id="UP000028058"/>
    </source>
</evidence>
<accession>A0A3R7FAK5</accession>
<comment type="caution">
    <text evidence="7">The sequence shown here is derived from an EMBL/GenBank/DDBJ whole genome shotgun (WGS) entry which is preliminary data.</text>
</comment>
<dbReference type="InterPro" id="IPR000792">
    <property type="entry name" value="Tscrpt_reg_LuxR_C"/>
</dbReference>
<feature type="domain" description="HTH luxR-type" evidence="5">
    <location>
        <begin position="259"/>
        <end position="324"/>
    </location>
</feature>